<dbReference type="InterPro" id="IPR036188">
    <property type="entry name" value="FAD/NAD-bd_sf"/>
</dbReference>
<evidence type="ECO:0000256" key="5">
    <source>
        <dbReference type="RuleBase" id="RU361177"/>
    </source>
</evidence>
<keyword evidence="4 5" id="KW-0560">Oxidoreductase</keyword>
<dbReference type="Pfam" id="PF00743">
    <property type="entry name" value="FMO-like"/>
    <property type="match status" value="1"/>
</dbReference>
<dbReference type="EMBL" id="KN783497">
    <property type="protein sequence ID" value="KIH43707.1"/>
    <property type="molecule type" value="Genomic_DNA"/>
</dbReference>
<comment type="similarity">
    <text evidence="1 5">Belongs to the FMO family.</text>
</comment>
<keyword evidence="5" id="KW-0503">Monooxygenase</keyword>
<dbReference type="PANTHER" id="PTHR23023">
    <property type="entry name" value="DIMETHYLANILINE MONOOXYGENASE"/>
    <property type="match status" value="1"/>
</dbReference>
<dbReference type="GO" id="GO:0050661">
    <property type="term" value="F:NADP binding"/>
    <property type="evidence" value="ECO:0007669"/>
    <property type="project" value="InterPro"/>
</dbReference>
<keyword evidence="7" id="KW-1185">Reference proteome</keyword>
<evidence type="ECO:0000256" key="1">
    <source>
        <dbReference type="ARBA" id="ARBA00009183"/>
    </source>
</evidence>
<dbReference type="PRINTS" id="PR00419">
    <property type="entry name" value="ADXRDTASE"/>
</dbReference>
<evidence type="ECO:0000256" key="3">
    <source>
        <dbReference type="ARBA" id="ARBA00022827"/>
    </source>
</evidence>
<proteinExistence type="inferred from homology"/>
<accession>A0A0C2C285</accession>
<dbReference type="SUPFAM" id="SSF51905">
    <property type="entry name" value="FAD/NAD(P)-binding domain"/>
    <property type="match status" value="1"/>
</dbReference>
<comment type="cofactor">
    <cofactor evidence="5">
        <name>FAD</name>
        <dbReference type="ChEBI" id="CHEBI:57692"/>
    </cofactor>
</comment>
<dbReference type="AlphaFoldDB" id="A0A0C2C285"/>
<protein>
    <recommendedName>
        <fullName evidence="5">Flavin-containing monooxygenase</fullName>
        <ecNumber evidence="5">1.-.-.-</ecNumber>
    </recommendedName>
</protein>
<name>A0A0C2C285_9BILA</name>
<evidence type="ECO:0000313" key="6">
    <source>
        <dbReference type="EMBL" id="KIH43707.1"/>
    </source>
</evidence>
<dbReference type="InterPro" id="IPR050346">
    <property type="entry name" value="FMO-like"/>
</dbReference>
<reference evidence="6 7" key="1">
    <citation type="submission" date="2013-12" db="EMBL/GenBank/DDBJ databases">
        <title>Draft genome of the parsitic nematode Ancylostoma duodenale.</title>
        <authorList>
            <person name="Mitreva M."/>
        </authorList>
    </citation>
    <scope>NUCLEOTIDE SEQUENCE [LARGE SCALE GENOMIC DNA]</scope>
    <source>
        <strain evidence="6 7">Zhejiang</strain>
    </source>
</reference>
<evidence type="ECO:0000256" key="2">
    <source>
        <dbReference type="ARBA" id="ARBA00022630"/>
    </source>
</evidence>
<dbReference type="GO" id="GO:0050660">
    <property type="term" value="F:flavin adenine dinucleotide binding"/>
    <property type="evidence" value="ECO:0007669"/>
    <property type="project" value="InterPro"/>
</dbReference>
<keyword evidence="2 5" id="KW-0285">Flavoprotein</keyword>
<dbReference type="InterPro" id="IPR020946">
    <property type="entry name" value="Flavin_mOase-like"/>
</dbReference>
<sequence length="101" mass="11131">MRVCVVGAGVSGLPAIKACLEEGVDVVCYEKSADLGGLWNYRPGQKNVRRWTDKSQIGGTVMATTVVNTSKEMMAYSDFPPPEDWPNFMHHSKVIMKRGVV</sequence>
<keyword evidence="3 5" id="KW-0274">FAD</keyword>
<dbReference type="EC" id="1.-.-.-" evidence="5"/>
<evidence type="ECO:0000313" key="7">
    <source>
        <dbReference type="Proteomes" id="UP000054047"/>
    </source>
</evidence>
<dbReference type="OrthoDB" id="66881at2759"/>
<dbReference type="GO" id="GO:0004499">
    <property type="term" value="F:N,N-dimethylaniline monooxygenase activity"/>
    <property type="evidence" value="ECO:0007669"/>
    <property type="project" value="InterPro"/>
</dbReference>
<dbReference type="Gene3D" id="3.50.50.60">
    <property type="entry name" value="FAD/NAD(P)-binding domain"/>
    <property type="match status" value="1"/>
</dbReference>
<evidence type="ECO:0000256" key="4">
    <source>
        <dbReference type="ARBA" id="ARBA00023002"/>
    </source>
</evidence>
<organism evidence="6 7">
    <name type="scientific">Ancylostoma duodenale</name>
    <dbReference type="NCBI Taxonomy" id="51022"/>
    <lineage>
        <taxon>Eukaryota</taxon>
        <taxon>Metazoa</taxon>
        <taxon>Ecdysozoa</taxon>
        <taxon>Nematoda</taxon>
        <taxon>Chromadorea</taxon>
        <taxon>Rhabditida</taxon>
        <taxon>Rhabditina</taxon>
        <taxon>Rhabditomorpha</taxon>
        <taxon>Strongyloidea</taxon>
        <taxon>Ancylostomatidae</taxon>
        <taxon>Ancylostomatinae</taxon>
        <taxon>Ancylostoma</taxon>
    </lineage>
</organism>
<dbReference type="Proteomes" id="UP000054047">
    <property type="component" value="Unassembled WGS sequence"/>
</dbReference>
<gene>
    <name evidence="6" type="ORF">ANCDUO_26282</name>
</gene>